<feature type="transmembrane region" description="Helical" evidence="1">
    <location>
        <begin position="134"/>
        <end position="154"/>
    </location>
</feature>
<evidence type="ECO:0000313" key="2">
    <source>
        <dbReference type="EMBL" id="CYU97064.1"/>
    </source>
</evidence>
<evidence type="ECO:0008006" key="6">
    <source>
        <dbReference type="Google" id="ProtNLM"/>
    </source>
</evidence>
<proteinExistence type="predicted"/>
<evidence type="ECO:0000313" key="3">
    <source>
        <dbReference type="EMBL" id="CYW17614.1"/>
    </source>
</evidence>
<dbReference type="Proteomes" id="UP000072618">
    <property type="component" value="Unassembled WGS sequence"/>
</dbReference>
<feature type="transmembrane region" description="Helical" evidence="1">
    <location>
        <begin position="12"/>
        <end position="34"/>
    </location>
</feature>
<feature type="transmembrane region" description="Helical" evidence="1">
    <location>
        <begin position="161"/>
        <end position="179"/>
    </location>
</feature>
<keyword evidence="1" id="KW-0812">Transmembrane</keyword>
<dbReference type="EMBL" id="FIGJ01000026">
    <property type="protein sequence ID" value="CYU97064.1"/>
    <property type="molecule type" value="Genomic_DNA"/>
</dbReference>
<sequence length="217" mass="23667">MRVHNLQKWGAIGFLINASIYLGTELIAAIGTGYPLSYVYGRQFISALGVYNGQQVAGVPENFSNWAIVMNSGFILTAIGFVFSYALLIFSKIRRRHPILAILILLIVTLFGLGSLLVGFFQGGVPGQDGLHGFGARLSFMMGNSTLLLTGLFLPDQKMVYRFISIFLGLCGFVAAGLLQTAIAENQVAVMAIYERLTVYPITAWQIVTGLTFLKND</sequence>
<evidence type="ECO:0000313" key="4">
    <source>
        <dbReference type="Proteomes" id="UP000072618"/>
    </source>
</evidence>
<organism evidence="3 5">
    <name type="scientific">Streptococcus suis</name>
    <dbReference type="NCBI Taxonomy" id="1307"/>
    <lineage>
        <taxon>Bacteria</taxon>
        <taxon>Bacillati</taxon>
        <taxon>Bacillota</taxon>
        <taxon>Bacilli</taxon>
        <taxon>Lactobacillales</taxon>
        <taxon>Streptococcaceae</taxon>
        <taxon>Streptococcus</taxon>
    </lineage>
</organism>
<dbReference type="Proteomes" id="UP000073388">
    <property type="component" value="Unassembled WGS sequence"/>
</dbReference>
<reference evidence="4 5" key="1">
    <citation type="submission" date="2016-02" db="EMBL/GenBank/DDBJ databases">
        <authorList>
            <consortium name="Pathogen Informatics"/>
        </authorList>
    </citation>
    <scope>NUCLEOTIDE SEQUENCE [LARGE SCALE GENOMIC DNA]</scope>
    <source>
        <strain evidence="2 4">LSS32</strain>
        <strain evidence="3 5">LSS99</strain>
    </source>
</reference>
<dbReference type="Pfam" id="PF06197">
    <property type="entry name" value="DUF998"/>
    <property type="match status" value="1"/>
</dbReference>
<name>A0A0Z8MYX2_STRSU</name>
<evidence type="ECO:0000256" key="1">
    <source>
        <dbReference type="SAM" id="Phobius"/>
    </source>
</evidence>
<keyword evidence="1" id="KW-0472">Membrane</keyword>
<accession>A0A0Z8MYX2</accession>
<dbReference type="AlphaFoldDB" id="A0A0Z8MYX2"/>
<protein>
    <recommendedName>
        <fullName evidence="6">DUF998 domain-containing protein</fullName>
    </recommendedName>
</protein>
<dbReference type="InterPro" id="IPR009339">
    <property type="entry name" value="DUF998"/>
</dbReference>
<dbReference type="RefSeq" id="WP_044671948.1">
    <property type="nucleotide sequence ID" value="NZ_CEFF01000010.1"/>
</dbReference>
<dbReference type="EMBL" id="FIIX01000033">
    <property type="protein sequence ID" value="CYW17614.1"/>
    <property type="molecule type" value="Genomic_DNA"/>
</dbReference>
<feature type="transmembrane region" description="Helical" evidence="1">
    <location>
        <begin position="100"/>
        <end position="122"/>
    </location>
</feature>
<evidence type="ECO:0000313" key="5">
    <source>
        <dbReference type="Proteomes" id="UP000073388"/>
    </source>
</evidence>
<feature type="transmembrane region" description="Helical" evidence="1">
    <location>
        <begin position="66"/>
        <end position="88"/>
    </location>
</feature>
<keyword evidence="1" id="KW-1133">Transmembrane helix</keyword>
<gene>
    <name evidence="2" type="ORF">ERS132394_01887</name>
    <name evidence="3" type="ORF">ERS132461_01501</name>
</gene>